<proteinExistence type="predicted"/>
<dbReference type="KEGG" id="gsn:YC6258_05477"/>
<reference evidence="1 2" key="1">
    <citation type="submission" date="2014-01" db="EMBL/GenBank/DDBJ databases">
        <title>Full genme sequencing of cellulolytic bacterium Gynuella sunshinyii YC6258T gen. nov., sp. nov.</title>
        <authorList>
            <person name="Khan H."/>
            <person name="Chung E.J."/>
            <person name="Chung Y.R."/>
        </authorList>
    </citation>
    <scope>NUCLEOTIDE SEQUENCE [LARGE SCALE GENOMIC DNA]</scope>
    <source>
        <strain evidence="1 2">YC6258</strain>
    </source>
</reference>
<sequence length="55" mass="6363">MSVTFDFDKIGSACIFRKMAAEKLKKSFRPDIAYTRVWTLECESTRLQTDQTNLA</sequence>
<dbReference type="AlphaFoldDB" id="A0A0C5VDV6"/>
<dbReference type="EMBL" id="CP007142">
    <property type="protein sequence ID" value="AJQ97505.1"/>
    <property type="molecule type" value="Genomic_DNA"/>
</dbReference>
<evidence type="ECO:0000313" key="2">
    <source>
        <dbReference type="Proteomes" id="UP000032266"/>
    </source>
</evidence>
<dbReference type="HOGENOM" id="CLU_3025937_0_0_6"/>
<keyword evidence="2" id="KW-1185">Reference proteome</keyword>
<evidence type="ECO:0000313" key="1">
    <source>
        <dbReference type="EMBL" id="AJQ97505.1"/>
    </source>
</evidence>
<name>A0A0C5VDV6_9GAMM</name>
<protein>
    <submittedName>
        <fullName evidence="1">Uncharacterized protein</fullName>
    </submittedName>
</protein>
<gene>
    <name evidence="1" type="ORF">YC6258_05477</name>
</gene>
<organism evidence="1 2">
    <name type="scientific">Gynuella sunshinyii YC6258</name>
    <dbReference type="NCBI Taxonomy" id="1445510"/>
    <lineage>
        <taxon>Bacteria</taxon>
        <taxon>Pseudomonadati</taxon>
        <taxon>Pseudomonadota</taxon>
        <taxon>Gammaproteobacteria</taxon>
        <taxon>Oceanospirillales</taxon>
        <taxon>Saccharospirillaceae</taxon>
        <taxon>Gynuella</taxon>
    </lineage>
</organism>
<dbReference type="Proteomes" id="UP000032266">
    <property type="component" value="Chromosome"/>
</dbReference>
<accession>A0A0C5VDV6</accession>